<evidence type="ECO:0000256" key="6">
    <source>
        <dbReference type="ARBA" id="ARBA00023212"/>
    </source>
</evidence>
<evidence type="ECO:0008006" key="12">
    <source>
        <dbReference type="Google" id="ProtNLM"/>
    </source>
</evidence>
<evidence type="ECO:0000256" key="1">
    <source>
        <dbReference type="ARBA" id="ARBA00004120"/>
    </source>
</evidence>
<evidence type="ECO:0000256" key="5">
    <source>
        <dbReference type="ARBA" id="ARBA00023054"/>
    </source>
</evidence>
<keyword evidence="3" id="KW-0963">Cytoplasm</keyword>
<keyword evidence="11" id="KW-1185">Reference proteome</keyword>
<evidence type="ECO:0000256" key="9">
    <source>
        <dbReference type="SAM" id="MobiDB-lite"/>
    </source>
</evidence>
<evidence type="ECO:0000256" key="4">
    <source>
        <dbReference type="ARBA" id="ARBA00022794"/>
    </source>
</evidence>
<protein>
    <recommendedName>
        <fullName evidence="12">Nucleoprotein TPR/MLP1 domain-containing protein</fullName>
    </recommendedName>
</protein>
<evidence type="ECO:0000256" key="2">
    <source>
        <dbReference type="ARBA" id="ARBA00004300"/>
    </source>
</evidence>
<dbReference type="EMBL" id="JAFCIX010000572">
    <property type="protein sequence ID" value="KAH6586662.1"/>
    <property type="molecule type" value="Genomic_DNA"/>
</dbReference>
<dbReference type="Proteomes" id="UP001648503">
    <property type="component" value="Unassembled WGS sequence"/>
</dbReference>
<dbReference type="PANTHER" id="PTHR18879:SF20">
    <property type="entry name" value="CENTROSOMAL PROTEIN OF 290 KDA"/>
    <property type="match status" value="1"/>
</dbReference>
<feature type="coiled-coil region" evidence="8">
    <location>
        <begin position="381"/>
        <end position="429"/>
    </location>
</feature>
<dbReference type="InterPro" id="IPR026201">
    <property type="entry name" value="Cep290"/>
</dbReference>
<organism evidence="10 11">
    <name type="scientific">Batrachochytrium salamandrivorans</name>
    <dbReference type="NCBI Taxonomy" id="1357716"/>
    <lineage>
        <taxon>Eukaryota</taxon>
        <taxon>Fungi</taxon>
        <taxon>Fungi incertae sedis</taxon>
        <taxon>Chytridiomycota</taxon>
        <taxon>Chytridiomycota incertae sedis</taxon>
        <taxon>Chytridiomycetes</taxon>
        <taxon>Rhizophydiales</taxon>
        <taxon>Rhizophydiales incertae sedis</taxon>
        <taxon>Batrachochytrium</taxon>
    </lineage>
</organism>
<feature type="coiled-coil region" evidence="8">
    <location>
        <begin position="1868"/>
        <end position="1902"/>
    </location>
</feature>
<name>A0ABQ8EU60_9FUNG</name>
<feature type="coiled-coil region" evidence="8">
    <location>
        <begin position="1112"/>
        <end position="1174"/>
    </location>
</feature>
<reference evidence="10 11" key="1">
    <citation type="submission" date="2021-02" db="EMBL/GenBank/DDBJ databases">
        <title>Variation within the Batrachochytrium salamandrivorans European outbreak.</title>
        <authorList>
            <person name="Kelly M."/>
            <person name="Pasmans F."/>
            <person name="Shea T.P."/>
            <person name="Munoz J.F."/>
            <person name="Carranza S."/>
            <person name="Cuomo C.A."/>
            <person name="Martel A."/>
        </authorList>
    </citation>
    <scope>NUCLEOTIDE SEQUENCE [LARGE SCALE GENOMIC DNA]</scope>
    <source>
        <strain evidence="10 11">AMFP18/2</strain>
    </source>
</reference>
<feature type="coiled-coil region" evidence="8">
    <location>
        <begin position="1358"/>
        <end position="1396"/>
    </location>
</feature>
<feature type="coiled-coil region" evidence="8">
    <location>
        <begin position="208"/>
        <end position="349"/>
    </location>
</feature>
<feature type="region of interest" description="Disordered" evidence="9">
    <location>
        <begin position="2075"/>
        <end position="2101"/>
    </location>
</feature>
<dbReference type="PANTHER" id="PTHR18879">
    <property type="entry name" value="CENTROSOMAL PROTEIN OF 290 KDA"/>
    <property type="match status" value="1"/>
</dbReference>
<gene>
    <name evidence="10" type="ORF">BASA50_000374</name>
</gene>
<sequence length="2319" mass="267837">MDNLALELESLSSHLQLARLETTDQHVTLDSLAHYFKVAQLMIGIKQSNLNQVETQLKQAQEHINDQEMEIKRFRSLGIKPVEPAFIETHHLQEEMIQLEHKNVIAVRNVERAEEALDYERTMVAQLTISLKDERGRTIALQEANRHLDEEIKEIRSQLSDQKNHLQSRAIEKDTFRMQITEKNAELNRYVAEIKILGTENSNMAMELESITQELEAAVCELESNSKEIQEYKDVLRQNDETIDELTDERDSLQIKMEDMLEQSKLREETHGLDMDDLHTEIQYLKEDVFKLQNNVKERNEEIQRAQDEITSYHKTLQDTTVNKLRFEISQKDEALKGLEKSLNQATSDFELLSIDWDRLDRLSKKEVHNNLNDHSITKDIRESLDSVKKLKNKLSVYQERHKTSTARIKVLNDQLVEKEENTAILQERIDSYEKGIYGLSDAVHEIKNAKLQMNIIVRENHDYVRQINNLEAHTGDLIEENQELRSRLGIKKDTSIDLSNLQHVKALEAEKSKSLNIRLREEIDRLEEERLQLKAALRLQALEKGERAISLGLTAENLTAVEEYAEKFRTGENDISKLDPTIIATNTAIRPVLNVAQLDKLTLELERSHVDGIETKQQLWKSQEECKQLLKENHELQSVVLEVSQSFISMPHQDQEKYNLPAVNKLIRMFQSKYFNSSSGDTKMEVDKSIFQLNHQLQKEIKEFELNLNAVESEKKQLQSKLTIEEAKVEDLTSKLQNRDCHFLNLPTELTLASTHGYSSLVDQLIACLIELREKEDELEKCGEMIDCSEKLHEAADTKLRMLYMDHHREKKSHEKEISELQNTLKEFQNREDTLQLRISSIESLLKMTENSSDEITRSTIDAHRKLVVMQVNESMLNRRYTALVEVETLLRKENTKLKVDMMDMSKSARETILRLQIKNSESDSMFEKLQRDYLETVPQNEYTMLYNRFQTQIQKTKLLMDREREWVEQRMNQENAENTVSTQLEEINQLKLRLDETERIVKMYKDQTNKAIGQDCLNDQTTIASLNVQLEVHVKRTEFANSKVKMLEAYQLEVRVISLDTDNLAGPLCEVWLESVEKLYTDSREDTIQLQEELLSLKNLHTGCASKEAHEKALSDLDTYSNDIQSLQAQLQKYKEVADIAVNQVADLEASRQMDEQEKQILLAAVQELQMENDDKFVIGKLHHHILALKMSEMMTLRKFDALHSKCLRLETVALQMEQAKDAKDRQLFDFRIETKGRMGFMYKSMAELRLKFSGIVLLSNLGDARKKMESQMASVLANSKRIERDVDSFSIKLAEQEELIEALRDKSNSQKRIEAWHKKTVAAQTELISLKKDQAQLNIRILVAEEECQVSRMQVAQLENSLFETQNEYHESQLEWEQRHGKLEDTLQQFEEERDIIFQSTSATELMETLPSRDLPIGCQLEASLRLLTDRSRQVKALTIAVSKLKAEKEEISNHYKDSCNTILKKEKDISHLQLEQAERLSKETDDKACLIDIDTLGMTREKTTDAFRAAKSMTDSLQRQIDQKEELVNKYREMIKSIRKEVFVHKESHKAEIDRLGCVIDELRNEMVTRASKFPDLASVVTKKEPIFHDDVMNEMKKLLIAKEESNAELQKQLHKVTTGFSEDKQTLERKISEIETILNEKNQELSDNMLHLDLLRTENQELKEKADIPLPKDLSEDVLKLEMAVKKRNSKIEDLKKVVNKLKSQVMQSVSGLAESTIRQSNESHNYQIQLEEKTSTLTSKIIQLEGKIKQMASIINSHKQADAEFLIDINRVSSSLSTKEKELAKKCAENALLQEKLQNFTASTKVIDSKDDQYAGLPHLIEKDVSIIEPDIPAYSKGVVSVSESGKANDIWEMEKKYIRKVDLLKKKLSEKMSLYSELEKANESIKQSYSRSENDRLRLQSKLQAMTLRIKNAKPESVCGPHGSDREPTHDTTKIKHEDMSSMKNTLATFKSELDLIKSQKVTQDKELLKKSNIILQLQKKLAALNDKKPLSAGNKLMGTQKKLDTTKLEQSSEVTSADSSNVLEMMGVSANAFGLKSKDELVAVIEHLKCLVAKLSSENRVLRSTSFSKSNPIDTPADLKGLEKESTESVEKLSRTEEVLGKIQRLEDENTKFRKLLRREIERNRKKDDSVEEMKLSKQQLLIEVIGLRKAICNKDMPNFGHEDILELKRRIVELQSQVSEKEQVIQSLLNPDADEQTRLTGENRRLKREVDMWRVRVTKLSAKIAEREVEPPPKTYICSGDPSTTEPTVRTLQLEAANKELKAEIGRSDISTLRQELDDLKFNYKESVRLNVKYEEQLGQKESTQNTLLK</sequence>
<feature type="coiled-coil region" evidence="8">
    <location>
        <begin position="468"/>
        <end position="544"/>
    </location>
</feature>
<feature type="coiled-coil region" evidence="8">
    <location>
        <begin position="1514"/>
        <end position="1649"/>
    </location>
</feature>
<evidence type="ECO:0000256" key="3">
    <source>
        <dbReference type="ARBA" id="ARBA00022490"/>
    </source>
</evidence>
<feature type="coiled-coil region" evidence="8">
    <location>
        <begin position="975"/>
        <end position="1009"/>
    </location>
</feature>
<keyword evidence="6" id="KW-0206">Cytoskeleton</keyword>
<keyword evidence="5 8" id="KW-0175">Coiled coil</keyword>
<feature type="coiled-coil region" evidence="8">
    <location>
        <begin position="695"/>
        <end position="736"/>
    </location>
</feature>
<comment type="subcellular location">
    <subcellularLocation>
        <location evidence="1">Cytoplasm</location>
        <location evidence="1">Cytoskeleton</location>
        <location evidence="1">Cilium basal body</location>
    </subcellularLocation>
    <subcellularLocation>
        <location evidence="2">Cytoplasm</location>
        <location evidence="2">Cytoskeleton</location>
        <location evidence="2">Microtubule organizing center</location>
        <location evidence="2">Centrosome</location>
    </subcellularLocation>
</comment>
<keyword evidence="7" id="KW-0966">Cell projection</keyword>
<dbReference type="Gene3D" id="1.10.287.1490">
    <property type="match status" value="1"/>
</dbReference>
<accession>A0ABQ8EU60</accession>
<evidence type="ECO:0000313" key="10">
    <source>
        <dbReference type="EMBL" id="KAH6586662.1"/>
    </source>
</evidence>
<feature type="coiled-coil region" evidence="8">
    <location>
        <begin position="805"/>
        <end position="839"/>
    </location>
</feature>
<keyword evidence="4" id="KW-0970">Cilium biogenesis/degradation</keyword>
<proteinExistence type="predicted"/>
<evidence type="ECO:0000256" key="8">
    <source>
        <dbReference type="SAM" id="Coils"/>
    </source>
</evidence>
<evidence type="ECO:0000313" key="11">
    <source>
        <dbReference type="Proteomes" id="UP001648503"/>
    </source>
</evidence>
<feature type="coiled-coil region" evidence="8">
    <location>
        <begin position="1268"/>
        <end position="1316"/>
    </location>
</feature>
<feature type="coiled-coil region" evidence="8">
    <location>
        <begin position="1"/>
        <end position="116"/>
    </location>
</feature>
<comment type="caution">
    <text evidence="10">The sequence shown here is derived from an EMBL/GenBank/DDBJ whole genome shotgun (WGS) entry which is preliminary data.</text>
</comment>
<evidence type="ECO:0000256" key="7">
    <source>
        <dbReference type="ARBA" id="ARBA00023273"/>
    </source>
</evidence>
<feature type="compositionally biased region" description="Basic and acidic residues" evidence="9">
    <location>
        <begin position="2088"/>
        <end position="2101"/>
    </location>
</feature>